<dbReference type="InterPro" id="IPR018062">
    <property type="entry name" value="HTH_AraC-typ_CS"/>
</dbReference>
<dbReference type="InterPro" id="IPR009057">
    <property type="entry name" value="Homeodomain-like_sf"/>
</dbReference>
<keyword evidence="1" id="KW-0805">Transcription regulation</keyword>
<evidence type="ECO:0000313" key="5">
    <source>
        <dbReference type="Proteomes" id="UP000352698"/>
    </source>
</evidence>
<dbReference type="PANTHER" id="PTHR43280">
    <property type="entry name" value="ARAC-FAMILY TRANSCRIPTIONAL REGULATOR"/>
    <property type="match status" value="1"/>
</dbReference>
<evidence type="ECO:0000256" key="1">
    <source>
        <dbReference type="ARBA" id="ARBA00023015"/>
    </source>
</evidence>
<dbReference type="PROSITE" id="PS00041">
    <property type="entry name" value="HTH_ARAC_FAMILY_1"/>
    <property type="match status" value="1"/>
</dbReference>
<dbReference type="GO" id="GO:0043565">
    <property type="term" value="F:sequence-specific DNA binding"/>
    <property type="evidence" value="ECO:0007669"/>
    <property type="project" value="InterPro"/>
</dbReference>
<dbReference type="SUPFAM" id="SSF46689">
    <property type="entry name" value="Homeodomain-like"/>
    <property type="match status" value="2"/>
</dbReference>
<dbReference type="PROSITE" id="PS01124">
    <property type="entry name" value="HTH_ARAC_FAMILY_2"/>
    <property type="match status" value="1"/>
</dbReference>
<dbReference type="SMART" id="SM00342">
    <property type="entry name" value="HTH_ARAC"/>
    <property type="match status" value="1"/>
</dbReference>
<protein>
    <submittedName>
        <fullName evidence="4">MSM (Multiple sugar metabolism) operon regulatory protein</fullName>
    </submittedName>
</protein>
<dbReference type="Gene3D" id="2.60.120.280">
    <property type="entry name" value="Regulatory protein AraC"/>
    <property type="match status" value="1"/>
</dbReference>
<dbReference type="PANTHER" id="PTHR43280:SF30">
    <property type="entry name" value="MMSAB OPERON REGULATORY PROTEIN"/>
    <property type="match status" value="1"/>
</dbReference>
<dbReference type="Gene3D" id="1.10.10.60">
    <property type="entry name" value="Homeodomain-like"/>
    <property type="match status" value="2"/>
</dbReference>
<comment type="caution">
    <text evidence="4">The sequence shown here is derived from an EMBL/GenBank/DDBJ whole genome shotgun (WGS) entry which is preliminary data.</text>
</comment>
<dbReference type="Pfam" id="PF02311">
    <property type="entry name" value="AraC_binding"/>
    <property type="match status" value="1"/>
</dbReference>
<dbReference type="RefSeq" id="WP_010737104.1">
    <property type="nucleotide sequence ID" value="NZ_AP027299.1"/>
</dbReference>
<dbReference type="CDD" id="cd06986">
    <property type="entry name" value="cupin_MmsR-like_N"/>
    <property type="match status" value="1"/>
</dbReference>
<organism evidence="4 5">
    <name type="scientific">Enterococcus hirae</name>
    <dbReference type="NCBI Taxonomy" id="1354"/>
    <lineage>
        <taxon>Bacteria</taxon>
        <taxon>Bacillati</taxon>
        <taxon>Bacillota</taxon>
        <taxon>Bacilli</taxon>
        <taxon>Lactobacillales</taxon>
        <taxon>Enterococcaceae</taxon>
        <taxon>Enterococcus</taxon>
    </lineage>
</organism>
<accession>A0A449E9K8</accession>
<evidence type="ECO:0000256" key="3">
    <source>
        <dbReference type="ARBA" id="ARBA00023163"/>
    </source>
</evidence>
<proteinExistence type="predicted"/>
<dbReference type="SUPFAM" id="SSF51215">
    <property type="entry name" value="Regulatory protein AraC"/>
    <property type="match status" value="1"/>
</dbReference>
<dbReference type="InterPro" id="IPR018060">
    <property type="entry name" value="HTH_AraC"/>
</dbReference>
<dbReference type="InterPro" id="IPR037923">
    <property type="entry name" value="HTH-like"/>
</dbReference>
<reference evidence="4 5" key="1">
    <citation type="submission" date="2019-05" db="EMBL/GenBank/DDBJ databases">
        <authorList>
            <consortium name="Pathogen Informatics"/>
        </authorList>
    </citation>
    <scope>NUCLEOTIDE SEQUENCE [LARGE SCALE GENOMIC DNA]</scope>
    <source>
        <strain evidence="4 5">NCTC12204</strain>
    </source>
</reference>
<dbReference type="AlphaFoldDB" id="A0A449E9K8"/>
<dbReference type="Proteomes" id="UP000352698">
    <property type="component" value="Unassembled WGS sequence"/>
</dbReference>
<dbReference type="InterPro" id="IPR003313">
    <property type="entry name" value="AraC-bd"/>
</dbReference>
<dbReference type="GO" id="GO:0003700">
    <property type="term" value="F:DNA-binding transcription factor activity"/>
    <property type="evidence" value="ECO:0007669"/>
    <property type="project" value="InterPro"/>
</dbReference>
<dbReference type="Pfam" id="PF12833">
    <property type="entry name" value="HTH_18"/>
    <property type="match status" value="1"/>
</dbReference>
<name>A0A449E9K8_ENTHR</name>
<keyword evidence="2" id="KW-0238">DNA-binding</keyword>
<evidence type="ECO:0000256" key="2">
    <source>
        <dbReference type="ARBA" id="ARBA00023125"/>
    </source>
</evidence>
<evidence type="ECO:0000313" key="4">
    <source>
        <dbReference type="EMBL" id="VTQ68350.1"/>
    </source>
</evidence>
<dbReference type="EMBL" id="CABEEP010000001">
    <property type="protein sequence ID" value="VTQ68350.1"/>
    <property type="molecule type" value="Genomic_DNA"/>
</dbReference>
<keyword evidence="3" id="KW-0804">Transcription</keyword>
<sequence length="301" mass="34255">MEQAIFLKKERQELAKGCYFDFCGFSKTLPYHSFGPAIRQDYVLHVVMEGKGTYHVKEQQYQLQKGDLFLIRPGDSTFYLADGEEPWVYCWLSFGGPLAKEIIERSLFKEDQYTMVSAGISAYIDIILDCLHYSQDGLADELELTALTYRFLSVLLKDGGKIGLGNQKVSSPLAIEAVKYIEEHYPENLTVEEIARQLSVNRSHLSRVFKNQLGTSIKEYLIGVRINRAAFLLSLTDDSVESIAYQVGFNSLVVFSRMFKKTTGETATNYRKRMKNEASKNLSLGALKKELEEQEIVSWST</sequence>
<gene>
    <name evidence="4" type="primary">araC</name>
    <name evidence="4" type="ORF">NCTC12204_02324</name>
</gene>